<evidence type="ECO:0000313" key="1">
    <source>
        <dbReference type="EMBL" id="WMW07015.1"/>
    </source>
</evidence>
<evidence type="ECO:0000313" key="2">
    <source>
        <dbReference type="Proteomes" id="UP001183127"/>
    </source>
</evidence>
<dbReference type="EMBL" id="CP132921">
    <property type="protein sequence ID" value="WMW07015.1"/>
    <property type="molecule type" value="Genomic_DNA"/>
</dbReference>
<protein>
    <submittedName>
        <fullName evidence="1">Uncharacterized protein</fullName>
    </submittedName>
</protein>
<sequence>MNKAPERQVTLSQGEIVALKKAITYLKFECEEAGSLIFCGSTSINSAFDKLVANSDIKGEDVFYNRKNPKAEKLMLEKLNKEFIHEGNSEIEQIEQFEHSAIFMHPFKV</sequence>
<proteinExistence type="predicted"/>
<accession>A0ABY9QSK4</accession>
<dbReference type="Proteomes" id="UP001183127">
    <property type="component" value="Chromosome"/>
</dbReference>
<name>A0ABY9QSK4_9PSED</name>
<keyword evidence="2" id="KW-1185">Reference proteome</keyword>
<dbReference type="RefSeq" id="WP_011535637.1">
    <property type="nucleotide sequence ID" value="NZ_CP132921.1"/>
</dbReference>
<dbReference type="GeneID" id="32807576"/>
<gene>
    <name evidence="1" type="ORF">RAH46_06675</name>
</gene>
<reference evidence="1 2" key="1">
    <citation type="submission" date="2023-08" db="EMBL/GenBank/DDBJ databases">
        <title>Complete Genome Sequence of Pseudomonas entomophila TVIN A01.</title>
        <authorList>
            <person name="Shelke T."/>
            <person name="Mahar N.S."/>
            <person name="Gupta I."/>
            <person name="Gupta V."/>
        </authorList>
    </citation>
    <scope>NUCLEOTIDE SEQUENCE [LARGE SCALE GENOMIC DNA]</scope>
    <source>
        <strain evidence="1 2">TVIN-A01</strain>
    </source>
</reference>
<organism evidence="1 2">
    <name type="scientific">Pseudomonas entomophila</name>
    <dbReference type="NCBI Taxonomy" id="312306"/>
    <lineage>
        <taxon>Bacteria</taxon>
        <taxon>Pseudomonadati</taxon>
        <taxon>Pseudomonadota</taxon>
        <taxon>Gammaproteobacteria</taxon>
        <taxon>Pseudomonadales</taxon>
        <taxon>Pseudomonadaceae</taxon>
        <taxon>Pseudomonas</taxon>
    </lineage>
</organism>